<evidence type="ECO:0008006" key="4">
    <source>
        <dbReference type="Google" id="ProtNLM"/>
    </source>
</evidence>
<dbReference type="Proteomes" id="UP000623967">
    <property type="component" value="Unassembled WGS sequence"/>
</dbReference>
<keyword evidence="1" id="KW-0472">Membrane</keyword>
<dbReference type="RefSeq" id="WP_202651339.1">
    <property type="nucleotide sequence ID" value="NZ_JAESWB010000005.1"/>
</dbReference>
<reference evidence="2 3" key="1">
    <citation type="submission" date="2021-01" db="EMBL/GenBank/DDBJ databases">
        <title>Genome public.</title>
        <authorList>
            <person name="Liu C."/>
            <person name="Sun Q."/>
        </authorList>
    </citation>
    <scope>NUCLEOTIDE SEQUENCE [LARGE SCALE GENOMIC DNA]</scope>
    <source>
        <strain evidence="2 3">YIM B02564</strain>
    </source>
</reference>
<proteinExistence type="predicted"/>
<feature type="transmembrane region" description="Helical" evidence="1">
    <location>
        <begin position="29"/>
        <end position="50"/>
    </location>
</feature>
<feature type="transmembrane region" description="Helical" evidence="1">
    <location>
        <begin position="173"/>
        <end position="194"/>
    </location>
</feature>
<dbReference type="EMBL" id="JAESWB010000005">
    <property type="protein sequence ID" value="MBL4950716.1"/>
    <property type="molecule type" value="Genomic_DNA"/>
</dbReference>
<organism evidence="2 3">
    <name type="scientific">Neobacillus paridis</name>
    <dbReference type="NCBI Taxonomy" id="2803862"/>
    <lineage>
        <taxon>Bacteria</taxon>
        <taxon>Bacillati</taxon>
        <taxon>Bacillota</taxon>
        <taxon>Bacilli</taxon>
        <taxon>Bacillales</taxon>
        <taxon>Bacillaceae</taxon>
        <taxon>Neobacillus</taxon>
    </lineage>
</organism>
<dbReference type="PANTHER" id="PTHR33133">
    <property type="entry name" value="OS08G0107100 PROTEIN-RELATED"/>
    <property type="match status" value="1"/>
</dbReference>
<keyword evidence="1" id="KW-1133">Transmembrane helix</keyword>
<keyword evidence="3" id="KW-1185">Reference proteome</keyword>
<feature type="transmembrane region" description="Helical" evidence="1">
    <location>
        <begin position="257"/>
        <end position="280"/>
    </location>
</feature>
<name>A0ABS1THC8_9BACI</name>
<evidence type="ECO:0000313" key="2">
    <source>
        <dbReference type="EMBL" id="MBL4950716.1"/>
    </source>
</evidence>
<feature type="transmembrane region" description="Helical" evidence="1">
    <location>
        <begin position="225"/>
        <end position="245"/>
    </location>
</feature>
<comment type="caution">
    <text evidence="2">The sequence shown here is derived from an EMBL/GenBank/DDBJ whole genome shotgun (WGS) entry which is preliminary data.</text>
</comment>
<evidence type="ECO:0000313" key="3">
    <source>
        <dbReference type="Proteomes" id="UP000623967"/>
    </source>
</evidence>
<feature type="transmembrane region" description="Helical" evidence="1">
    <location>
        <begin position="134"/>
        <end position="161"/>
    </location>
</feature>
<gene>
    <name evidence="2" type="ORF">JK635_00460</name>
</gene>
<keyword evidence="1" id="KW-0812">Transmembrane</keyword>
<protein>
    <recommendedName>
        <fullName evidence="4">Glycerophosphoryl diester phosphodiesterase membrane domain-containing protein</fullName>
    </recommendedName>
</protein>
<accession>A0ABS1THC8</accession>
<evidence type="ECO:0000256" key="1">
    <source>
        <dbReference type="SAM" id="Phobius"/>
    </source>
</evidence>
<sequence>MDSKFTKPKGFGEILDHTFSLSKEKFKDFFTILLIFYGPIYLVDAIIQLASGINFFREVGSGNTWYEQILTGFTESGTIDSSSLGADLGLILIGLVTLIFGPVAEAAILFGIDHIRKNEKFTIKAVIKQAFSRFWPMLGSSILYGLIILGIILVPILAVAFTGVFGSMAANPVVGVLLAIVLFFGFGVLIVYLLTRWSFYFGSVVLDRQSPGFGRSWLLTKGRTWVLIGLYIVFYLIISIISFAVEATLGLALGNSVLLSMISNLVTLFTTMIFSIGYGVMYLDLKTRHDGDDLKELIDEYNNPPILNN</sequence>
<dbReference type="PANTHER" id="PTHR33133:SF1">
    <property type="entry name" value="EXPRESSED PROTEIN-RELATED"/>
    <property type="match status" value="1"/>
</dbReference>
<feature type="transmembrane region" description="Helical" evidence="1">
    <location>
        <begin position="90"/>
        <end position="113"/>
    </location>
</feature>